<evidence type="ECO:0000313" key="1">
    <source>
        <dbReference type="EMBL" id="CAD8163163.1"/>
    </source>
</evidence>
<reference evidence="1" key="1">
    <citation type="submission" date="2021-01" db="EMBL/GenBank/DDBJ databases">
        <authorList>
            <consortium name="Genoscope - CEA"/>
            <person name="William W."/>
        </authorList>
    </citation>
    <scope>NUCLEOTIDE SEQUENCE</scope>
</reference>
<evidence type="ECO:0000313" key="2">
    <source>
        <dbReference type="Proteomes" id="UP000683925"/>
    </source>
</evidence>
<dbReference type="OMA" id="LRRWMNH"/>
<dbReference type="Proteomes" id="UP000683925">
    <property type="component" value="Unassembled WGS sequence"/>
</dbReference>
<dbReference type="OrthoDB" id="10383270at2759"/>
<accession>A0A8S1UGD5</accession>
<gene>
    <name evidence="1" type="ORF">POCTA_138.1.T0430024</name>
</gene>
<sequence>MQITTFSDIYIFDDLVKAQQHKIIAPVFQNYKTETQDSLISPNGQLIAIIFNMDPMLKQDKQFSIIQLFHVITGEQSHSKQVDQESPVISIQFSFDSSIFVVLDFQHLIIFNVEEKNKISIIKLNSNGIISIDSENNVILGSSNNQIIVYSTKNACQKILQFDRKIDHLQKLGPDKALYIFGCNQYLLNLQNNKVLRRWMNHEFEMKDQIINKNLLMIQIWEKKFRSVYIKLQQSGRIIRKYIRISNRKEYFRIIEDKSSVSIQQFYISKVKQPILNVARSIYKIEMIVTKFDLIQGRQRKYYFKIDEDYQEQIPIYLLQDNQLKYYLFII</sequence>
<dbReference type="EMBL" id="CAJJDP010000043">
    <property type="protein sequence ID" value="CAD8163163.1"/>
    <property type="molecule type" value="Genomic_DNA"/>
</dbReference>
<protein>
    <submittedName>
        <fullName evidence="1">Uncharacterized protein</fullName>
    </submittedName>
</protein>
<proteinExistence type="predicted"/>
<dbReference type="AlphaFoldDB" id="A0A8S1UGD5"/>
<name>A0A8S1UGD5_PAROT</name>
<comment type="caution">
    <text evidence="1">The sequence shown here is derived from an EMBL/GenBank/DDBJ whole genome shotgun (WGS) entry which is preliminary data.</text>
</comment>
<keyword evidence="2" id="KW-1185">Reference proteome</keyword>
<organism evidence="1 2">
    <name type="scientific">Paramecium octaurelia</name>
    <dbReference type="NCBI Taxonomy" id="43137"/>
    <lineage>
        <taxon>Eukaryota</taxon>
        <taxon>Sar</taxon>
        <taxon>Alveolata</taxon>
        <taxon>Ciliophora</taxon>
        <taxon>Intramacronucleata</taxon>
        <taxon>Oligohymenophorea</taxon>
        <taxon>Peniculida</taxon>
        <taxon>Parameciidae</taxon>
        <taxon>Paramecium</taxon>
    </lineage>
</organism>